<dbReference type="PATRIC" id="fig|579138.3.peg.1374"/>
<evidence type="ECO:0000256" key="2">
    <source>
        <dbReference type="ARBA" id="ARBA00022723"/>
    </source>
</evidence>
<evidence type="ECO:0000256" key="1">
    <source>
        <dbReference type="ARBA" id="ARBA00009175"/>
    </source>
</evidence>
<dbReference type="Proteomes" id="UP000000491">
    <property type="component" value="Chromosome"/>
</dbReference>
<reference evidence="5 6" key="1">
    <citation type="journal article" date="2011" name="J. Bacteriol.">
        <title>Genome sequence of the ethanol-producing Zymomonas mobilis subsp. pomaceae lectotype strain ATCC 29192.</title>
        <authorList>
            <person name="Kouvelis V.N."/>
            <person name="Davenport K.W."/>
            <person name="Brettin T.S."/>
            <person name="Bruce D."/>
            <person name="Detter C."/>
            <person name="Han C.S."/>
            <person name="Nolan M."/>
            <person name="Tapia R."/>
            <person name="Damoulaki A."/>
            <person name="Kyrpides N.C."/>
            <person name="Typas M.A."/>
            <person name="Pappas K.M."/>
        </authorList>
    </citation>
    <scope>NUCLEOTIDE SEQUENCE [LARGE SCALE GENOMIC DNA]</scope>
    <source>
        <strain evidence="6">ATCC 29192 / DSM 22645 / JCM 10191 / CCUG 17912 / NBRC 13757 / NCIMB 11200 / NRRL B-4491 / Barker I</strain>
    </source>
</reference>
<dbReference type="KEGG" id="zmp:Zymop_1296"/>
<dbReference type="GO" id="GO:0046872">
    <property type="term" value="F:metal ion binding"/>
    <property type="evidence" value="ECO:0007669"/>
    <property type="project" value="UniProtKB-KW"/>
</dbReference>
<comment type="similarity">
    <text evidence="1">Belongs to the bacterial solute-binding protein ModA family.</text>
</comment>
<evidence type="ECO:0000313" key="5">
    <source>
        <dbReference type="EMBL" id="AEI38187.1"/>
    </source>
</evidence>
<evidence type="ECO:0000256" key="4">
    <source>
        <dbReference type="SAM" id="SignalP"/>
    </source>
</evidence>
<evidence type="ECO:0000313" key="6">
    <source>
        <dbReference type="Proteomes" id="UP000000491"/>
    </source>
</evidence>
<dbReference type="PANTHER" id="PTHR30632">
    <property type="entry name" value="MOLYBDATE-BINDING PERIPLASMIC PROTEIN"/>
    <property type="match status" value="1"/>
</dbReference>
<dbReference type="RefSeq" id="WP_013934582.1">
    <property type="nucleotide sequence ID" value="NC_015709.1"/>
</dbReference>
<dbReference type="InterPro" id="IPR050682">
    <property type="entry name" value="ModA/WtpA"/>
</dbReference>
<accession>F8EUP1</accession>
<keyword evidence="2" id="KW-0479">Metal-binding</keyword>
<proteinExistence type="inferred from homology"/>
<keyword evidence="3 4" id="KW-0732">Signal</keyword>
<dbReference type="eggNOG" id="COG0725">
    <property type="taxonomic scope" value="Bacteria"/>
</dbReference>
<feature type="signal peptide" evidence="4">
    <location>
        <begin position="1"/>
        <end position="23"/>
    </location>
</feature>
<protein>
    <submittedName>
        <fullName evidence="5">Molybdenum ABC transporter, periplasmic molybdate-binding protein</fullName>
    </submittedName>
</protein>
<dbReference type="EMBL" id="CP002865">
    <property type="protein sequence ID" value="AEI38187.1"/>
    <property type="molecule type" value="Genomic_DNA"/>
</dbReference>
<dbReference type="PROSITE" id="PS51257">
    <property type="entry name" value="PROKAR_LIPOPROTEIN"/>
    <property type="match status" value="1"/>
</dbReference>
<dbReference type="SUPFAM" id="SSF53850">
    <property type="entry name" value="Periplasmic binding protein-like II"/>
    <property type="match status" value="1"/>
</dbReference>
<feature type="chain" id="PRO_5003376394" evidence="4">
    <location>
        <begin position="24"/>
        <end position="285"/>
    </location>
</feature>
<dbReference type="PANTHER" id="PTHR30632:SF0">
    <property type="entry name" value="SULFATE-BINDING PROTEIN"/>
    <property type="match status" value="1"/>
</dbReference>
<evidence type="ECO:0000256" key="3">
    <source>
        <dbReference type="ARBA" id="ARBA00022729"/>
    </source>
</evidence>
<gene>
    <name evidence="5" type="ordered locus">Zymop_1296</name>
</gene>
<organism evidence="5 6">
    <name type="scientific">Zymomonas mobilis subsp. pomaceae (strain ATCC 29192 / DSM 22645 / JCM 10191 / CCUG 17912 / NBRC 13757 / NCIMB 11200 / NRRL B-4491 / Barker I)</name>
    <dbReference type="NCBI Taxonomy" id="579138"/>
    <lineage>
        <taxon>Bacteria</taxon>
        <taxon>Pseudomonadati</taxon>
        <taxon>Pseudomonadota</taxon>
        <taxon>Alphaproteobacteria</taxon>
        <taxon>Sphingomonadales</taxon>
        <taxon>Zymomonadaceae</taxon>
        <taxon>Zymomonas</taxon>
    </lineage>
</organism>
<sequence>MKPTLSLIAITLIGCAFTVRANAAPVTPAPQQDITAFSQPMPTLQVWAAGSLRGALTDIAQQFSSKTGIKIETSFGPAGLLFSRIKKNEAVDVYLSANMRYPQQLSDEKIAAPPVIFTHNTLCLTTRAGFDLTADNMVDVLLRPSVKIGTSTPGNDPGGDYAMAFFAKIGESNTSSQDILQKKARPIVGGKFSPSVPLGWNPVEYFLASQKIDVFIGYCSAHNKTTDPRFTKTRIPDTLAAPIVYGSSVLLKSKDPNQRAAAFQFAFYLMSEEAKKNLRAYHFEP</sequence>
<dbReference type="AlphaFoldDB" id="F8EUP1"/>
<dbReference type="NCBIfam" id="TIGR01256">
    <property type="entry name" value="modA"/>
    <property type="match status" value="1"/>
</dbReference>
<dbReference type="STRING" id="579138.Zymop_1296"/>
<dbReference type="Gene3D" id="3.40.190.10">
    <property type="entry name" value="Periplasmic binding protein-like II"/>
    <property type="match status" value="2"/>
</dbReference>
<name>F8EUP1_ZYMMT</name>
<dbReference type="HOGENOM" id="CLU_083611_0_0_5"/>
<dbReference type="InterPro" id="IPR005950">
    <property type="entry name" value="ModA"/>
</dbReference>
<dbReference type="Pfam" id="PF13531">
    <property type="entry name" value="SBP_bac_11"/>
    <property type="match status" value="1"/>
</dbReference>
<dbReference type="GO" id="GO:0015689">
    <property type="term" value="P:molybdate ion transport"/>
    <property type="evidence" value="ECO:0007669"/>
    <property type="project" value="InterPro"/>
</dbReference>
<dbReference type="GO" id="GO:0030973">
    <property type="term" value="F:molybdate ion binding"/>
    <property type="evidence" value="ECO:0007669"/>
    <property type="project" value="TreeGrafter"/>
</dbReference>